<evidence type="ECO:0000313" key="2">
    <source>
        <dbReference type="EMBL" id="TCC66356.1"/>
    </source>
</evidence>
<gene>
    <name evidence="2" type="ORF">E0H73_05590</name>
</gene>
<sequence>MHRSRVSTFLIDVHQDEVPAAVGFWSQALGVRTSSPPGEPQFTSLHDGVPGYVLAIQSIDDAPRYHLDIETDDVAAEVARLTGLGAVEVSSWQGCHTLRAPGGHLLCVIPVHSEPEYFAQNATVWGSE</sequence>
<dbReference type="RefSeq" id="WP_131352118.1">
    <property type="nucleotide sequence ID" value="NZ_SJKB01000001.1"/>
</dbReference>
<dbReference type="Gene3D" id="3.10.180.10">
    <property type="entry name" value="2,3-Dihydroxybiphenyl 1,2-Dioxygenase, domain 1"/>
    <property type="match status" value="1"/>
</dbReference>
<dbReference type="AlphaFoldDB" id="A0A4R0L394"/>
<reference evidence="2 3" key="1">
    <citation type="submission" date="2019-02" db="EMBL/GenBank/DDBJ databases">
        <title>Kribbella capetownensis sp. nov. and Kribbella speibonae sp. nov., isolated from soil.</title>
        <authorList>
            <person name="Curtis S.M."/>
            <person name="Norton I."/>
            <person name="Everest G.J."/>
            <person name="Meyers P.R."/>
        </authorList>
    </citation>
    <scope>NUCLEOTIDE SEQUENCE [LARGE SCALE GENOMIC DNA]</scope>
    <source>
        <strain evidence="2 3">NRRL B-24813</strain>
    </source>
</reference>
<accession>A0A4R0L394</accession>
<name>A0A4R0L394_9ACTN</name>
<dbReference type="Proteomes" id="UP000291144">
    <property type="component" value="Unassembled WGS sequence"/>
</dbReference>
<dbReference type="CDD" id="cd06587">
    <property type="entry name" value="VOC"/>
    <property type="match status" value="1"/>
</dbReference>
<dbReference type="OrthoDB" id="3212826at2"/>
<dbReference type="Pfam" id="PF18029">
    <property type="entry name" value="Glyoxalase_6"/>
    <property type="match status" value="1"/>
</dbReference>
<feature type="domain" description="Glyoxalase-like" evidence="1">
    <location>
        <begin position="15"/>
        <end position="109"/>
    </location>
</feature>
<proteinExistence type="predicted"/>
<evidence type="ECO:0000259" key="1">
    <source>
        <dbReference type="Pfam" id="PF18029"/>
    </source>
</evidence>
<comment type="caution">
    <text evidence="2">The sequence shown here is derived from an EMBL/GenBank/DDBJ whole genome shotgun (WGS) entry which is preliminary data.</text>
</comment>
<evidence type="ECO:0000313" key="3">
    <source>
        <dbReference type="Proteomes" id="UP000291144"/>
    </source>
</evidence>
<dbReference type="SUPFAM" id="SSF54593">
    <property type="entry name" value="Glyoxalase/Bleomycin resistance protein/Dihydroxybiphenyl dioxygenase"/>
    <property type="match status" value="1"/>
</dbReference>
<dbReference type="InterPro" id="IPR029068">
    <property type="entry name" value="Glyas_Bleomycin-R_OHBP_Dase"/>
</dbReference>
<organism evidence="2 3">
    <name type="scientific">Kribbella pittospori</name>
    <dbReference type="NCBI Taxonomy" id="722689"/>
    <lineage>
        <taxon>Bacteria</taxon>
        <taxon>Bacillati</taxon>
        <taxon>Actinomycetota</taxon>
        <taxon>Actinomycetes</taxon>
        <taxon>Propionibacteriales</taxon>
        <taxon>Kribbellaceae</taxon>
        <taxon>Kribbella</taxon>
    </lineage>
</organism>
<dbReference type="InterPro" id="IPR041581">
    <property type="entry name" value="Glyoxalase_6"/>
</dbReference>
<dbReference type="EMBL" id="SJKB01000001">
    <property type="protein sequence ID" value="TCC66356.1"/>
    <property type="molecule type" value="Genomic_DNA"/>
</dbReference>
<protein>
    <submittedName>
        <fullName evidence="2">VOC family protein</fullName>
    </submittedName>
</protein>
<keyword evidence="3" id="KW-1185">Reference proteome</keyword>